<keyword evidence="4 8" id="KW-0812">Transmembrane</keyword>
<proteinExistence type="inferred from homology"/>
<evidence type="ECO:0000313" key="10">
    <source>
        <dbReference type="Proteomes" id="UP000037510"/>
    </source>
</evidence>
<keyword evidence="3" id="KW-1003">Cell membrane</keyword>
<reference evidence="9 10" key="1">
    <citation type="journal article" date="2015" name="Genome Biol. Evol.">
        <title>The genome of winter moth (Operophtera brumata) provides a genomic perspective on sexual dimorphism and phenology.</title>
        <authorList>
            <person name="Derks M.F."/>
            <person name="Smit S."/>
            <person name="Salis L."/>
            <person name="Schijlen E."/>
            <person name="Bossers A."/>
            <person name="Mateman C."/>
            <person name="Pijl A.S."/>
            <person name="de Ridder D."/>
            <person name="Groenen M.A."/>
            <person name="Visser M.E."/>
            <person name="Megens H.J."/>
        </authorList>
    </citation>
    <scope>NUCLEOTIDE SEQUENCE [LARGE SCALE GENOMIC DNA]</scope>
    <source>
        <strain evidence="9">WM2013NL</strain>
        <tissue evidence="9">Head and thorax</tissue>
    </source>
</reference>
<accession>A0A0L7KAI6</accession>
<dbReference type="InterPro" id="IPR002159">
    <property type="entry name" value="CD36_fam"/>
</dbReference>
<evidence type="ECO:0000256" key="8">
    <source>
        <dbReference type="SAM" id="Phobius"/>
    </source>
</evidence>
<evidence type="ECO:0000313" key="9">
    <source>
        <dbReference type="EMBL" id="KOB60297.1"/>
    </source>
</evidence>
<name>A0A0L7KAI6_OPEBR</name>
<sequence length="255" mass="29012">GLIDTYRGSVDLPQWDGKHCSNVQNASDGTKFRGGVTPDESILFYRKSLCRAAPLRMYGLPPSMEQRFQLYLNILPVVEQAIMYFAFLTGSLLTLVTIYILTFKIMFKSIKHNDLWSDNNQNNMDVYVPCEIPLDIDSDDDILKEKSNFGDKMRDLSIKLTDKVYDTVGSVKDRVAVNVRGIFDRHSDIVIESDGSKSETSEENDFDYKEVKQSDSEDDCKYLEVIDDGMDLDLSFNNDSTKLKKGNDLVLHIAE</sequence>
<protein>
    <submittedName>
        <fullName evidence="9">Scavenger receptor class B</fullName>
    </submittedName>
</protein>
<comment type="caution">
    <text evidence="9">The sequence shown here is derived from an EMBL/GenBank/DDBJ whole genome shotgun (WGS) entry which is preliminary data.</text>
</comment>
<evidence type="ECO:0000256" key="2">
    <source>
        <dbReference type="ARBA" id="ARBA00010532"/>
    </source>
</evidence>
<evidence type="ECO:0000256" key="3">
    <source>
        <dbReference type="ARBA" id="ARBA00022475"/>
    </source>
</evidence>
<evidence type="ECO:0000256" key="6">
    <source>
        <dbReference type="ARBA" id="ARBA00023136"/>
    </source>
</evidence>
<dbReference type="Proteomes" id="UP000037510">
    <property type="component" value="Unassembled WGS sequence"/>
</dbReference>
<feature type="transmembrane region" description="Helical" evidence="8">
    <location>
        <begin position="81"/>
        <end position="101"/>
    </location>
</feature>
<dbReference type="STRING" id="104452.A0A0L7KAI6"/>
<gene>
    <name evidence="9" type="ORF">OBRU01_25278</name>
</gene>
<evidence type="ECO:0000256" key="7">
    <source>
        <dbReference type="ARBA" id="ARBA00023180"/>
    </source>
</evidence>
<evidence type="ECO:0000256" key="4">
    <source>
        <dbReference type="ARBA" id="ARBA00022692"/>
    </source>
</evidence>
<keyword evidence="6 8" id="KW-0472">Membrane</keyword>
<feature type="non-terminal residue" evidence="9">
    <location>
        <position position="255"/>
    </location>
</feature>
<dbReference type="AlphaFoldDB" id="A0A0L7KAI6"/>
<dbReference type="GO" id="GO:0005044">
    <property type="term" value="F:scavenger receptor activity"/>
    <property type="evidence" value="ECO:0007669"/>
    <property type="project" value="TreeGrafter"/>
</dbReference>
<keyword evidence="9" id="KW-0675">Receptor</keyword>
<keyword evidence="5 8" id="KW-1133">Transmembrane helix</keyword>
<dbReference type="GO" id="GO:0005886">
    <property type="term" value="C:plasma membrane"/>
    <property type="evidence" value="ECO:0007669"/>
    <property type="project" value="UniProtKB-SubCell"/>
</dbReference>
<dbReference type="EMBL" id="JTDY01010187">
    <property type="protein sequence ID" value="KOB60297.1"/>
    <property type="molecule type" value="Genomic_DNA"/>
</dbReference>
<organism evidence="9 10">
    <name type="scientific">Operophtera brumata</name>
    <name type="common">Winter moth</name>
    <name type="synonym">Phalaena brumata</name>
    <dbReference type="NCBI Taxonomy" id="104452"/>
    <lineage>
        <taxon>Eukaryota</taxon>
        <taxon>Metazoa</taxon>
        <taxon>Ecdysozoa</taxon>
        <taxon>Arthropoda</taxon>
        <taxon>Hexapoda</taxon>
        <taxon>Insecta</taxon>
        <taxon>Pterygota</taxon>
        <taxon>Neoptera</taxon>
        <taxon>Endopterygota</taxon>
        <taxon>Lepidoptera</taxon>
        <taxon>Glossata</taxon>
        <taxon>Ditrysia</taxon>
        <taxon>Geometroidea</taxon>
        <taxon>Geometridae</taxon>
        <taxon>Larentiinae</taxon>
        <taxon>Operophtera</taxon>
    </lineage>
</organism>
<keyword evidence="10" id="KW-1185">Reference proteome</keyword>
<dbReference type="Pfam" id="PF01130">
    <property type="entry name" value="CD36"/>
    <property type="match status" value="1"/>
</dbReference>
<evidence type="ECO:0000256" key="1">
    <source>
        <dbReference type="ARBA" id="ARBA00004236"/>
    </source>
</evidence>
<dbReference type="PANTHER" id="PTHR11923:SF67">
    <property type="entry name" value="RE68569P"/>
    <property type="match status" value="1"/>
</dbReference>
<feature type="non-terminal residue" evidence="9">
    <location>
        <position position="1"/>
    </location>
</feature>
<comment type="subcellular location">
    <subcellularLocation>
        <location evidence="1">Cell membrane</location>
    </subcellularLocation>
</comment>
<dbReference type="GO" id="GO:0005737">
    <property type="term" value="C:cytoplasm"/>
    <property type="evidence" value="ECO:0007669"/>
    <property type="project" value="TreeGrafter"/>
</dbReference>
<evidence type="ECO:0000256" key="5">
    <source>
        <dbReference type="ARBA" id="ARBA00022989"/>
    </source>
</evidence>
<dbReference type="PANTHER" id="PTHR11923">
    <property type="entry name" value="SCAVENGER RECEPTOR CLASS B TYPE-1 SR-B1"/>
    <property type="match status" value="1"/>
</dbReference>
<comment type="similarity">
    <text evidence="2">Belongs to the CD36 family.</text>
</comment>
<keyword evidence="7" id="KW-0325">Glycoprotein</keyword>